<accession>A0ABR9J5Q4</accession>
<dbReference type="Proteomes" id="UP000636579">
    <property type="component" value="Unassembled WGS sequence"/>
</dbReference>
<gene>
    <name evidence="1" type="ORF">H4W26_001065</name>
</gene>
<organism evidence="1 2">
    <name type="scientific">Nesterenkonia halotolerans</name>
    <dbReference type="NCBI Taxonomy" id="225325"/>
    <lineage>
        <taxon>Bacteria</taxon>
        <taxon>Bacillati</taxon>
        <taxon>Actinomycetota</taxon>
        <taxon>Actinomycetes</taxon>
        <taxon>Micrococcales</taxon>
        <taxon>Micrococcaceae</taxon>
        <taxon>Nesterenkonia</taxon>
    </lineage>
</organism>
<reference evidence="1 2" key="1">
    <citation type="submission" date="2020-10" db="EMBL/GenBank/DDBJ databases">
        <title>Sequencing the genomes of 1000 actinobacteria strains.</title>
        <authorList>
            <person name="Klenk H.-P."/>
        </authorList>
    </citation>
    <scope>NUCLEOTIDE SEQUENCE [LARGE SCALE GENOMIC DNA]</scope>
    <source>
        <strain evidence="1 2">DSM 15474</strain>
    </source>
</reference>
<dbReference type="EMBL" id="JADBEE010000001">
    <property type="protein sequence ID" value="MBE1514310.1"/>
    <property type="molecule type" value="Genomic_DNA"/>
</dbReference>
<sequence length="67" mass="7404">MAAAAERSYDPNNRDEVQAVLRREIRAARLKVTLDRALNRPTSAAVKRLASIGLPPFVDPKPAGQRH</sequence>
<evidence type="ECO:0000313" key="1">
    <source>
        <dbReference type="EMBL" id="MBE1514310.1"/>
    </source>
</evidence>
<comment type="caution">
    <text evidence="1">The sequence shown here is derived from an EMBL/GenBank/DDBJ whole genome shotgun (WGS) entry which is preliminary data.</text>
</comment>
<proteinExistence type="predicted"/>
<protein>
    <submittedName>
        <fullName evidence="1">Uncharacterized protein</fullName>
    </submittedName>
</protein>
<evidence type="ECO:0000313" key="2">
    <source>
        <dbReference type="Proteomes" id="UP000636579"/>
    </source>
</evidence>
<name>A0ABR9J5Q4_9MICC</name>
<keyword evidence="2" id="KW-1185">Reference proteome</keyword>